<dbReference type="AlphaFoldDB" id="A0A974NV79"/>
<dbReference type="EMBL" id="CP061035">
    <property type="protein sequence ID" value="QQV77553.1"/>
    <property type="molecule type" value="Genomic_DNA"/>
</dbReference>
<evidence type="ECO:0000313" key="3">
    <source>
        <dbReference type="Proteomes" id="UP000595894"/>
    </source>
</evidence>
<dbReference type="PANTHER" id="PTHR41521">
    <property type="match status" value="1"/>
</dbReference>
<dbReference type="PANTHER" id="PTHR41521:SF4">
    <property type="entry name" value="BLR0684 PROTEIN"/>
    <property type="match status" value="1"/>
</dbReference>
<keyword evidence="3" id="KW-1185">Reference proteome</keyword>
<dbReference type="InterPro" id="IPR010753">
    <property type="entry name" value="DUF1330"/>
</dbReference>
<dbReference type="SUPFAM" id="SSF54909">
    <property type="entry name" value="Dimeric alpha+beta barrel"/>
    <property type="match status" value="1"/>
</dbReference>
<dbReference type="InterPro" id="IPR011008">
    <property type="entry name" value="Dimeric_a/b-barrel"/>
</dbReference>
<dbReference type="KEGG" id="sari:H5J25_01730"/>
<protein>
    <submittedName>
        <fullName evidence="2">DUF1330 domain-containing protein</fullName>
    </submittedName>
</protein>
<gene>
    <name evidence="2" type="ORF">H5J25_01730</name>
</gene>
<evidence type="ECO:0000259" key="1">
    <source>
        <dbReference type="Pfam" id="PF07045"/>
    </source>
</evidence>
<evidence type="ECO:0000313" key="2">
    <source>
        <dbReference type="EMBL" id="QQV77553.1"/>
    </source>
</evidence>
<dbReference type="Proteomes" id="UP000595894">
    <property type="component" value="Chromosome"/>
</dbReference>
<feature type="domain" description="DUF1330" evidence="1">
    <location>
        <begin position="39"/>
        <end position="129"/>
    </location>
</feature>
<dbReference type="RefSeq" id="WP_202094107.1">
    <property type="nucleotide sequence ID" value="NZ_CP061035.1"/>
</dbReference>
<sequence>MTSSTERPSSASISNYRLVRAVTPHQNPFSSGTAHMTVLVLIDLTVRDLPAMTKYEGAAIALAARFGGKPLAKELQPEIVEGRWSPTWLVVLEFPNRQAVHDFYDAPGYQPLKAMRQAAATSNGLIVVGE</sequence>
<proteinExistence type="predicted"/>
<name>A0A974NV79_9SPHN</name>
<dbReference type="Pfam" id="PF07045">
    <property type="entry name" value="DUF1330"/>
    <property type="match status" value="1"/>
</dbReference>
<organism evidence="2 3">
    <name type="scientific">Sphingomonas aliaeris</name>
    <dbReference type="NCBI Taxonomy" id="2759526"/>
    <lineage>
        <taxon>Bacteria</taxon>
        <taxon>Pseudomonadati</taxon>
        <taxon>Pseudomonadota</taxon>
        <taxon>Alphaproteobacteria</taxon>
        <taxon>Sphingomonadales</taxon>
        <taxon>Sphingomonadaceae</taxon>
        <taxon>Sphingomonas</taxon>
    </lineage>
</organism>
<accession>A0A974NV79</accession>
<dbReference type="Gene3D" id="3.30.70.100">
    <property type="match status" value="1"/>
</dbReference>
<reference evidence="3" key="1">
    <citation type="submission" date="2020-09" db="EMBL/GenBank/DDBJ databases">
        <title>Sphingomonas sp., a new species isolated from pork steak.</title>
        <authorList>
            <person name="Heidler von Heilborn D."/>
        </authorList>
    </citation>
    <scope>NUCLEOTIDE SEQUENCE [LARGE SCALE GENOMIC DNA]</scope>
</reference>